<accession>A0A0G4HA84</accession>
<reference evidence="2" key="1">
    <citation type="submission" date="2014-11" db="EMBL/GenBank/DDBJ databases">
        <authorList>
            <person name="Otto D Thomas"/>
            <person name="Naeem Raeece"/>
        </authorList>
    </citation>
    <scope>NUCLEOTIDE SEQUENCE</scope>
</reference>
<evidence type="ECO:0000256" key="1">
    <source>
        <dbReference type="SAM" id="MobiDB-lite"/>
    </source>
</evidence>
<proteinExistence type="predicted"/>
<dbReference type="EMBL" id="CDMZ01002083">
    <property type="protein sequence ID" value="CEM40671.1"/>
    <property type="molecule type" value="Genomic_DNA"/>
</dbReference>
<sequence>MGGGSSRQGGHDVLVLGLTCQGVGSILWRLGELQGKEVDCQIPMIGCNIKTVTWDDLDLASFQVDVQVPRVRKSPVMQGIVDGVRKGNEWKALVWVVNARRPDGLDDPEYTYNGIHYTAYDELRYFLRTQFSQPCPVLILLTNCDNNRPDLTVDSDGEFPKLRRQTDRIPETPFLDDPSLLTPLEAFNRLRLDEIAQWNLGDGDPPSMGGETQIPGAVIRKETEDREDEETAVAYPSLLAPDDASPSPSAPPAQQETPGGAEGTVVGVQPPAAPGEAQRGPPRSAVFVVDAGKRIRDPAAGESSRSLALTGPRKARVRVAACSSFTGAGLRESLAWLSEAIAKGPLDL</sequence>
<organism evidence="2">
    <name type="scientific">Chromera velia CCMP2878</name>
    <dbReference type="NCBI Taxonomy" id="1169474"/>
    <lineage>
        <taxon>Eukaryota</taxon>
        <taxon>Sar</taxon>
        <taxon>Alveolata</taxon>
        <taxon>Colpodellida</taxon>
        <taxon>Chromeraceae</taxon>
        <taxon>Chromera</taxon>
    </lineage>
</organism>
<dbReference type="AlphaFoldDB" id="A0A0G4HA84"/>
<feature type="compositionally biased region" description="Basic and acidic residues" evidence="1">
    <location>
        <begin position="158"/>
        <end position="170"/>
    </location>
</feature>
<gene>
    <name evidence="2" type="ORF">Cvel_6015</name>
</gene>
<name>A0A0G4HA84_9ALVE</name>
<feature type="region of interest" description="Disordered" evidence="1">
    <location>
        <begin position="238"/>
        <end position="284"/>
    </location>
</feature>
<feature type="compositionally biased region" description="Low complexity" evidence="1">
    <location>
        <begin position="238"/>
        <end position="247"/>
    </location>
</feature>
<evidence type="ECO:0000313" key="2">
    <source>
        <dbReference type="EMBL" id="CEM40671.1"/>
    </source>
</evidence>
<feature type="region of interest" description="Disordered" evidence="1">
    <location>
        <begin position="155"/>
        <end position="176"/>
    </location>
</feature>
<dbReference type="VEuPathDB" id="CryptoDB:Cvel_6015"/>
<protein>
    <submittedName>
        <fullName evidence="2">Uncharacterized protein</fullName>
    </submittedName>
</protein>